<dbReference type="Gene3D" id="3.40.50.1110">
    <property type="entry name" value="SGNH hydrolase"/>
    <property type="match status" value="1"/>
</dbReference>
<feature type="compositionally biased region" description="Basic and acidic residues" evidence="1">
    <location>
        <begin position="16"/>
        <end position="25"/>
    </location>
</feature>
<evidence type="ECO:0000313" key="2">
    <source>
        <dbReference type="EMBL" id="PPQ78823.1"/>
    </source>
</evidence>
<dbReference type="Proteomes" id="UP000283269">
    <property type="component" value="Unassembled WGS sequence"/>
</dbReference>
<dbReference type="SUPFAM" id="SSF52266">
    <property type="entry name" value="SGNH hydrolase"/>
    <property type="match status" value="1"/>
</dbReference>
<feature type="region of interest" description="Disordered" evidence="1">
    <location>
        <begin position="1"/>
        <end position="27"/>
    </location>
</feature>
<evidence type="ECO:0000313" key="3">
    <source>
        <dbReference type="Proteomes" id="UP000283269"/>
    </source>
</evidence>
<dbReference type="AlphaFoldDB" id="A0A409WJV0"/>
<dbReference type="InterPro" id="IPR036514">
    <property type="entry name" value="SGNH_hydro_sf"/>
</dbReference>
<feature type="compositionally biased region" description="Polar residues" evidence="1">
    <location>
        <begin position="247"/>
        <end position="256"/>
    </location>
</feature>
<dbReference type="GO" id="GO:0016788">
    <property type="term" value="F:hydrolase activity, acting on ester bonds"/>
    <property type="evidence" value="ECO:0007669"/>
    <property type="project" value="InterPro"/>
</dbReference>
<reference evidence="2 3" key="1">
    <citation type="journal article" date="2018" name="Evol. Lett.">
        <title>Horizontal gene cluster transfer increased hallucinogenic mushroom diversity.</title>
        <authorList>
            <person name="Reynolds H.T."/>
            <person name="Vijayakumar V."/>
            <person name="Gluck-Thaler E."/>
            <person name="Korotkin H.B."/>
            <person name="Matheny P.B."/>
            <person name="Slot J.C."/>
        </authorList>
    </citation>
    <scope>NUCLEOTIDE SEQUENCE [LARGE SCALE GENOMIC DNA]</scope>
    <source>
        <strain evidence="2 3">2631</strain>
    </source>
</reference>
<accession>A0A409WJV0</accession>
<protein>
    <submittedName>
        <fullName evidence="2">Uncharacterized protein</fullName>
    </submittedName>
</protein>
<dbReference type="OrthoDB" id="1600564at2759"/>
<evidence type="ECO:0000256" key="1">
    <source>
        <dbReference type="SAM" id="MobiDB-lite"/>
    </source>
</evidence>
<keyword evidence="3" id="KW-1185">Reference proteome</keyword>
<dbReference type="InterPro" id="IPR001087">
    <property type="entry name" value="GDSL"/>
</dbReference>
<sequence length="297" mass="33003">MSEKIQYYRPRPTSPGKEEPRDPKVRRATKGGPALLLSHAAHEGDGDPALVLSNFKNIVVLGDSYSADTGSTNWIDFLLERLPAHSRPSVHNFAVAGATAEKEMEAQVNHLFSKLPSAKSLEGKTLIVIWFGINDCDTPDAGDLKPIVEQVLDVMHKLYIKWMGRSFLLIDVPPMHRSPEGVDLKLDDECYTTWNQELLTQAQSFAESTAEASVHVVSSYHIITDFLDHLEAHGLQDSIEELDTDSKSSANDSGSLENDDDPESKKKVPVAMWEDDVHLSKAANKAFADRLWEALRE</sequence>
<dbReference type="EMBL" id="NHYD01003406">
    <property type="protein sequence ID" value="PPQ78823.1"/>
    <property type="molecule type" value="Genomic_DNA"/>
</dbReference>
<organism evidence="2 3">
    <name type="scientific">Psilocybe cyanescens</name>
    <dbReference type="NCBI Taxonomy" id="93625"/>
    <lineage>
        <taxon>Eukaryota</taxon>
        <taxon>Fungi</taxon>
        <taxon>Dikarya</taxon>
        <taxon>Basidiomycota</taxon>
        <taxon>Agaricomycotina</taxon>
        <taxon>Agaricomycetes</taxon>
        <taxon>Agaricomycetidae</taxon>
        <taxon>Agaricales</taxon>
        <taxon>Agaricineae</taxon>
        <taxon>Strophariaceae</taxon>
        <taxon>Psilocybe</taxon>
    </lineage>
</organism>
<feature type="region of interest" description="Disordered" evidence="1">
    <location>
        <begin position="242"/>
        <end position="269"/>
    </location>
</feature>
<dbReference type="InParanoid" id="A0A409WJV0"/>
<comment type="caution">
    <text evidence="2">The sequence shown here is derived from an EMBL/GenBank/DDBJ whole genome shotgun (WGS) entry which is preliminary data.</text>
</comment>
<gene>
    <name evidence="2" type="ORF">CVT25_010692</name>
</gene>
<dbReference type="Pfam" id="PF00657">
    <property type="entry name" value="Lipase_GDSL"/>
    <property type="match status" value="1"/>
</dbReference>
<proteinExistence type="predicted"/>
<name>A0A409WJV0_PSICY</name>